<dbReference type="InterPro" id="IPR011989">
    <property type="entry name" value="ARM-like"/>
</dbReference>
<reference evidence="2 3" key="1">
    <citation type="submission" date="2023-12" db="EMBL/GenBank/DDBJ databases">
        <title>Novel species of the genus Arcicella isolated from rivers.</title>
        <authorList>
            <person name="Lu H."/>
        </authorList>
    </citation>
    <scope>NUCLEOTIDE SEQUENCE [LARGE SCALE GENOMIC DNA]</scope>
    <source>
        <strain evidence="2 3">LMG 21963</strain>
    </source>
</reference>
<dbReference type="InterPro" id="IPR016024">
    <property type="entry name" value="ARM-type_fold"/>
</dbReference>
<dbReference type="Pfam" id="PF13569">
    <property type="entry name" value="DUF4132"/>
    <property type="match status" value="1"/>
</dbReference>
<dbReference type="EMBL" id="JAYFUL010000013">
    <property type="protein sequence ID" value="MEA5258166.1"/>
    <property type="molecule type" value="Genomic_DNA"/>
</dbReference>
<dbReference type="Gene3D" id="1.25.10.10">
    <property type="entry name" value="Leucine-rich Repeat Variant"/>
    <property type="match status" value="1"/>
</dbReference>
<evidence type="ECO:0000313" key="2">
    <source>
        <dbReference type="EMBL" id="MEA5258166.1"/>
    </source>
</evidence>
<feature type="domain" description="DUF4132" evidence="1">
    <location>
        <begin position="696"/>
        <end position="873"/>
    </location>
</feature>
<accession>A0ABU5QM70</accession>
<comment type="caution">
    <text evidence="2">The sequence shown here is derived from an EMBL/GenBank/DDBJ whole genome shotgun (WGS) entry which is preliminary data.</text>
</comment>
<dbReference type="Proteomes" id="UP001304671">
    <property type="component" value="Unassembled WGS sequence"/>
</dbReference>
<evidence type="ECO:0000313" key="3">
    <source>
        <dbReference type="Proteomes" id="UP001304671"/>
    </source>
</evidence>
<evidence type="ECO:0000259" key="1">
    <source>
        <dbReference type="Pfam" id="PF13569"/>
    </source>
</evidence>
<dbReference type="InterPro" id="IPR025406">
    <property type="entry name" value="DUF4132"/>
</dbReference>
<protein>
    <submittedName>
        <fullName evidence="2">DUF4132 domain-containing protein</fullName>
    </submittedName>
</protein>
<name>A0ABU5QM70_9BACT</name>
<dbReference type="RefSeq" id="WP_323249068.1">
    <property type="nucleotide sequence ID" value="NZ_JAYFUL010000013.1"/>
</dbReference>
<organism evidence="2 3">
    <name type="scientific">Arcicella aquatica</name>
    <dbReference type="NCBI Taxonomy" id="217141"/>
    <lineage>
        <taxon>Bacteria</taxon>
        <taxon>Pseudomonadati</taxon>
        <taxon>Bacteroidota</taxon>
        <taxon>Cytophagia</taxon>
        <taxon>Cytophagales</taxon>
        <taxon>Flectobacillaceae</taxon>
        <taxon>Arcicella</taxon>
    </lineage>
</organism>
<dbReference type="SUPFAM" id="SSF48371">
    <property type="entry name" value="ARM repeat"/>
    <property type="match status" value="1"/>
</dbReference>
<keyword evidence="3" id="KW-1185">Reference proteome</keyword>
<proteinExistence type="predicted"/>
<sequence length="973" mass="111570">MNEEQKGNSLTEQEQKLELLKVRNIISGYSWVNTNQKSLMNAVFDYLLGLDSFPQGIIYGTISNYIIPNKIIEAINPLDALTDIDDRFFNLVTSYWSMGEGLMIQYLVKYIPFENGVNLIDLLSLKLSGYQVSISKNNLLRSLLYKGGNVLRNGERLTSGGIFVKEQITNDFNNAYQVPFQDNKEHIFWDFLFFANPNLAEQHIERFFASNCKIADTLLVIKILLEKNTEKYYPQIIAFLNEKKNANLLASCFGLLEEYAPKHFEEDELELAKKYFEFGYSFYFYETISIDPFSVSLKIILKHCKSSEDFLINYPKKGLAITLSEKYLMLIFEAYGDKSQIIFEELFENHISEKSNNKAIFEFIAKFNFNHLIPKLLVFVRSDNRTCRDQTVILLAKLGDQIIPEAVNLLEEKNIEKRKSGAKILSLIKSEKAQEILTNFIDTEKNDDTRDTMLEGIIAIISNQNTREDILQKVQKAKAREKLEKPLEKWLDESTLPAIYWSSSNQIIDLETIRFLFYRMSRTKDIRTDIEAKPLIMLIDRTSSGDFAKALIKTYFANGADAKYKFCLTLGGLLGDDEIIDLLYKKVIEFAETSRGKMAEYTVKALALQGSTKALRAVEFFSRKYKAKNKNIGAAANESFILVAEELGISPYDLADSIIPNFGFDGLFRRFEVGDEIFRAFINTDFKIMFFNEDNKLLKSPPKGINKELAEELKEVSKEIKDIVKSQSNRLEQYLIIQRKWSSEKWQSFFLENPIMFVYAVRLIWGAYNSSGELLFTFRCEQDQTLINEDGDEIELLPVLQIGMVHPISLSSQSIDFWSSSLYDANLMPIFPQLNRMVVLLKEEERSLKMSEEFSNVKIGGYSFVNKMDKLGWIRGSIVDAGGIASYYKDFSEAGITAIIIQKGVIGIGYLEENAELGSLMFVHKGKVAFGSYVYDEPENIYDTRLIDFENVPSIVYSEVMADMISLKAIQVQ</sequence>
<gene>
    <name evidence="2" type="ORF">VB264_10275</name>
</gene>